<protein>
    <recommendedName>
        <fullName evidence="1">Beta-lactamase-related domain-containing protein</fullName>
    </recommendedName>
</protein>
<dbReference type="InterPro" id="IPR050789">
    <property type="entry name" value="Diverse_Enzym_Activities"/>
</dbReference>
<feature type="domain" description="Beta-lactamase-related" evidence="1">
    <location>
        <begin position="14"/>
        <end position="394"/>
    </location>
</feature>
<dbReference type="Pfam" id="PF00144">
    <property type="entry name" value="Beta-lactamase"/>
    <property type="match status" value="1"/>
</dbReference>
<name>A0A7S1A8S7_NOCSC</name>
<evidence type="ECO:0000259" key="1">
    <source>
        <dbReference type="Pfam" id="PF00144"/>
    </source>
</evidence>
<organism evidence="2">
    <name type="scientific">Noctiluca scintillans</name>
    <name type="common">Sea sparkle</name>
    <name type="synonym">Red tide dinoflagellate</name>
    <dbReference type="NCBI Taxonomy" id="2966"/>
    <lineage>
        <taxon>Eukaryota</taxon>
        <taxon>Sar</taxon>
        <taxon>Alveolata</taxon>
        <taxon>Dinophyceae</taxon>
        <taxon>Noctilucales</taxon>
        <taxon>Noctilucaceae</taxon>
        <taxon>Noctiluca</taxon>
    </lineage>
</organism>
<evidence type="ECO:0000313" key="2">
    <source>
        <dbReference type="EMBL" id="CAD8846109.1"/>
    </source>
</evidence>
<dbReference type="InterPro" id="IPR012338">
    <property type="entry name" value="Beta-lactam/transpept-like"/>
</dbReference>
<dbReference type="SUPFAM" id="SSF56601">
    <property type="entry name" value="beta-lactamase/transpeptidase-like"/>
    <property type="match status" value="1"/>
</dbReference>
<sequence>MASGLAPARLQRLKQWQEELVREQRLPNTQLIVWRNGVYCYDESTGIQREDKPLGRDGIFRIFSMTKPVVSVALMMLYEEGKFMLTDPAHLYLGDKWSKENMRVYASGDFATGYTTVPCEHEITVKHLLTHTAGLSYGFDAKGVENKVDEIYVKTGVSDTDSLCDFVDRLAGAPLYSQPGRFFKYGYNTDVCGRLVEVLSGVSLAQFLEERIFKPLGMVDTAFHVPQEKQDRLCSLWMPNGAALNMGVPPKPLRGPRKLVNIEKKYRGVRFASGGGGLLSTAMDYARFCEMLMLGGQAGGVRLLSRKTVDWMTTNHLEKDGRLVEFRAIMAPGYTEMNTDNVGFGLGFEVIGSPAGTRQINSRGSFRWGGAASTTFFCDPEENMFAVFMTQLMFNSIHEVPLTPLLKQLTYGCIDDLGPRSRL</sequence>
<proteinExistence type="predicted"/>
<dbReference type="PANTHER" id="PTHR43283">
    <property type="entry name" value="BETA-LACTAMASE-RELATED"/>
    <property type="match status" value="1"/>
</dbReference>
<gene>
    <name evidence="2" type="ORF">NSCI0253_LOCUS20459</name>
</gene>
<dbReference type="AlphaFoldDB" id="A0A7S1A8S7"/>
<accession>A0A7S1A8S7</accession>
<dbReference type="PANTHER" id="PTHR43283:SF3">
    <property type="entry name" value="BETA-LACTAMASE FAMILY PROTEIN (AFU_ORTHOLOGUE AFUA_5G07500)"/>
    <property type="match status" value="1"/>
</dbReference>
<dbReference type="InterPro" id="IPR001466">
    <property type="entry name" value="Beta-lactam-related"/>
</dbReference>
<dbReference type="Gene3D" id="3.40.710.10">
    <property type="entry name" value="DD-peptidase/beta-lactamase superfamily"/>
    <property type="match status" value="1"/>
</dbReference>
<reference evidence="2" key="1">
    <citation type="submission" date="2021-01" db="EMBL/GenBank/DDBJ databases">
        <authorList>
            <person name="Corre E."/>
            <person name="Pelletier E."/>
            <person name="Niang G."/>
            <person name="Scheremetjew M."/>
            <person name="Finn R."/>
            <person name="Kale V."/>
            <person name="Holt S."/>
            <person name="Cochrane G."/>
            <person name="Meng A."/>
            <person name="Brown T."/>
            <person name="Cohen L."/>
        </authorList>
    </citation>
    <scope>NUCLEOTIDE SEQUENCE</scope>
</reference>
<dbReference type="EMBL" id="HBFQ01029076">
    <property type="protein sequence ID" value="CAD8846109.1"/>
    <property type="molecule type" value="Transcribed_RNA"/>
</dbReference>